<protein>
    <submittedName>
        <fullName evidence="1">Uncharacterized protein</fullName>
    </submittedName>
</protein>
<feature type="non-terminal residue" evidence="1">
    <location>
        <position position="293"/>
    </location>
</feature>
<evidence type="ECO:0000313" key="2">
    <source>
        <dbReference type="Proteomes" id="UP001281147"/>
    </source>
</evidence>
<name>A0ACC3M9T1_9PEZI</name>
<sequence length="293" mass="31762">APGGGRDALVKMLNDKKIATRLLFGGNLLRQPYMKDREYRVVGDLTNADIIVDRTFWIGVYPGLTTSHLDYMIEMISGSGFIGGRLLTRLLDQGHEVTALVRGDPAGRLDPRASAERIDGSASLGDIVGRAAPEVVFHVASAVVVEHSPDAIADIVQANVTFPTQLLEAMTRHGVRRFVNTGTSWQHHDGGAAYRPSNLYAATKQAFEDIAIFYNDAHGIGMANLKLFDVYGPSDPRNKVIPLLLRVLRSGEPLGMSPGDQVLDMVHVDDVVEAYLSAALWLADNPGVMATFA</sequence>
<reference evidence="1" key="1">
    <citation type="submission" date="2023-07" db="EMBL/GenBank/DDBJ databases">
        <title>Black Yeasts Isolated from many extreme environments.</title>
        <authorList>
            <person name="Coleine C."/>
            <person name="Stajich J.E."/>
            <person name="Selbmann L."/>
        </authorList>
    </citation>
    <scope>NUCLEOTIDE SEQUENCE</scope>
    <source>
        <strain evidence="1">CCFEE 5714</strain>
    </source>
</reference>
<proteinExistence type="predicted"/>
<accession>A0ACC3M9T1</accession>
<evidence type="ECO:0000313" key="1">
    <source>
        <dbReference type="EMBL" id="KAK3671198.1"/>
    </source>
</evidence>
<keyword evidence="2" id="KW-1185">Reference proteome</keyword>
<gene>
    <name evidence="1" type="ORF">LTR37_021587</name>
</gene>
<dbReference type="EMBL" id="JAUTXU010001260">
    <property type="protein sequence ID" value="KAK3671198.1"/>
    <property type="molecule type" value="Genomic_DNA"/>
</dbReference>
<comment type="caution">
    <text evidence="1">The sequence shown here is derived from an EMBL/GenBank/DDBJ whole genome shotgun (WGS) entry which is preliminary data.</text>
</comment>
<feature type="non-terminal residue" evidence="1">
    <location>
        <position position="1"/>
    </location>
</feature>
<dbReference type="Proteomes" id="UP001281147">
    <property type="component" value="Unassembled WGS sequence"/>
</dbReference>
<organism evidence="1 2">
    <name type="scientific">Vermiconidia calcicola</name>
    <dbReference type="NCBI Taxonomy" id="1690605"/>
    <lineage>
        <taxon>Eukaryota</taxon>
        <taxon>Fungi</taxon>
        <taxon>Dikarya</taxon>
        <taxon>Ascomycota</taxon>
        <taxon>Pezizomycotina</taxon>
        <taxon>Dothideomycetes</taxon>
        <taxon>Dothideomycetidae</taxon>
        <taxon>Mycosphaerellales</taxon>
        <taxon>Extremaceae</taxon>
        <taxon>Vermiconidia</taxon>
    </lineage>
</organism>